<proteinExistence type="predicted"/>
<dbReference type="EMBL" id="JARAYU010000032">
    <property type="protein sequence ID" value="MDX3706726.1"/>
    <property type="molecule type" value="Genomic_DNA"/>
</dbReference>
<evidence type="ECO:0000256" key="1">
    <source>
        <dbReference type="SAM" id="MobiDB-lite"/>
    </source>
</evidence>
<organism evidence="2 3">
    <name type="scientific">Streptomyces europaeiscabiei</name>
    <dbReference type="NCBI Taxonomy" id="146819"/>
    <lineage>
        <taxon>Bacteria</taxon>
        <taxon>Bacillati</taxon>
        <taxon>Actinomycetota</taxon>
        <taxon>Actinomycetes</taxon>
        <taxon>Kitasatosporales</taxon>
        <taxon>Streptomycetaceae</taxon>
        <taxon>Streptomyces</taxon>
    </lineage>
</organism>
<dbReference type="Proteomes" id="UP001271274">
    <property type="component" value="Unassembled WGS sequence"/>
</dbReference>
<sequence>MTAALTEYDDFFRFMPPARPGPARRGAGRRCAEGARAPAGGAVGTARSGAGAVRRRPHGAADPPPSPAVRGVRGGCGRAVYGGRR</sequence>
<feature type="compositionally biased region" description="Low complexity" evidence="1">
    <location>
        <begin position="34"/>
        <end position="47"/>
    </location>
</feature>
<name>A0ABU4NUW5_9ACTN</name>
<reference evidence="2 3" key="1">
    <citation type="journal article" date="2023" name="Microb. Genom.">
        <title>Mesoterricola silvestris gen. nov., sp. nov., Mesoterricola sediminis sp. nov., Geothrix oryzae sp. nov., Geothrix edaphica sp. nov., Geothrix rubra sp. nov., and Geothrix limicola sp. nov., six novel members of Acidobacteriota isolated from soils.</title>
        <authorList>
            <person name="Weisberg A.J."/>
            <person name="Pearce E."/>
            <person name="Kramer C.G."/>
            <person name="Chang J.H."/>
            <person name="Clarke C.R."/>
        </authorList>
    </citation>
    <scope>NUCLEOTIDE SEQUENCE [LARGE SCALE GENOMIC DNA]</scope>
    <source>
        <strain evidence="2 3">ID09-01A</strain>
    </source>
</reference>
<comment type="caution">
    <text evidence="2">The sequence shown here is derived from an EMBL/GenBank/DDBJ whole genome shotgun (WGS) entry which is preliminary data.</text>
</comment>
<evidence type="ECO:0000313" key="3">
    <source>
        <dbReference type="Proteomes" id="UP001271274"/>
    </source>
</evidence>
<dbReference type="RefSeq" id="WP_319063780.1">
    <property type="nucleotide sequence ID" value="NZ_JARAUS010000061.1"/>
</dbReference>
<gene>
    <name evidence="2" type="ORF">PV662_45050</name>
</gene>
<feature type="region of interest" description="Disordered" evidence="1">
    <location>
        <begin position="17"/>
        <end position="85"/>
    </location>
</feature>
<protein>
    <submittedName>
        <fullName evidence="2">Uncharacterized protein</fullName>
    </submittedName>
</protein>
<accession>A0ABU4NUW5</accession>
<evidence type="ECO:0000313" key="2">
    <source>
        <dbReference type="EMBL" id="MDX3706726.1"/>
    </source>
</evidence>
<keyword evidence="3" id="KW-1185">Reference proteome</keyword>